<protein>
    <recommendedName>
        <fullName evidence="2">Thioredoxin</fullName>
    </recommendedName>
</protein>
<dbReference type="InterPro" id="IPR036249">
    <property type="entry name" value="Thioredoxin-like_sf"/>
</dbReference>
<evidence type="ECO:0000256" key="2">
    <source>
        <dbReference type="PIRNR" id="PIRNR000077"/>
    </source>
</evidence>
<comment type="similarity">
    <text evidence="2">Belongs to the thioredoxin family.</text>
</comment>
<dbReference type="Proteomes" id="UP000746471">
    <property type="component" value="Unassembled WGS sequence"/>
</dbReference>
<proteinExistence type="inferred from homology"/>
<dbReference type="SUPFAM" id="SSF52833">
    <property type="entry name" value="Thioredoxin-like"/>
    <property type="match status" value="1"/>
</dbReference>
<name>A0ABS5PPS8_9FIRM</name>
<dbReference type="InterPro" id="IPR013766">
    <property type="entry name" value="Thioredoxin_domain"/>
</dbReference>
<feature type="domain" description="Thioredoxin" evidence="3">
    <location>
        <begin position="1"/>
        <end position="105"/>
    </location>
</feature>
<dbReference type="PROSITE" id="PS51352">
    <property type="entry name" value="THIOREDOXIN_2"/>
    <property type="match status" value="1"/>
</dbReference>
<sequence length="105" mass="11824">MIDITRDNFETEVKNYDGFVVVDYWGEGCSPCMALMPDFESLESKYAGKVKFAKINTTQERKLALSQRVLGLPTIVLYQNGERAGELTKDRASLDGIDELLRSLV</sequence>
<dbReference type="InterPro" id="IPR005746">
    <property type="entry name" value="Thioredoxin"/>
</dbReference>
<dbReference type="NCBIfam" id="NF047697">
    <property type="entry name" value="ThioredTrxAClost"/>
    <property type="match status" value="1"/>
</dbReference>
<dbReference type="PANTHER" id="PTHR43601">
    <property type="entry name" value="THIOREDOXIN, MITOCHONDRIAL"/>
    <property type="match status" value="1"/>
</dbReference>
<keyword evidence="5" id="KW-1185">Reference proteome</keyword>
<dbReference type="PIRSF" id="PIRSF000077">
    <property type="entry name" value="Thioredoxin"/>
    <property type="match status" value="1"/>
</dbReference>
<comment type="caution">
    <text evidence="4">The sequence shown here is derived from an EMBL/GenBank/DDBJ whole genome shotgun (WGS) entry which is preliminary data.</text>
</comment>
<dbReference type="Pfam" id="PF00085">
    <property type="entry name" value="Thioredoxin"/>
    <property type="match status" value="1"/>
</dbReference>
<evidence type="ECO:0000313" key="5">
    <source>
        <dbReference type="Proteomes" id="UP000746471"/>
    </source>
</evidence>
<keyword evidence="1" id="KW-1015">Disulfide bond</keyword>
<gene>
    <name evidence="4" type="ORF">KHM83_06895</name>
</gene>
<dbReference type="RefSeq" id="WP_213236262.1">
    <property type="nucleotide sequence ID" value="NZ_JAHBCL010000010.1"/>
</dbReference>
<dbReference type="PANTHER" id="PTHR43601:SF3">
    <property type="entry name" value="THIOREDOXIN, MITOCHONDRIAL"/>
    <property type="match status" value="1"/>
</dbReference>
<dbReference type="CDD" id="cd02947">
    <property type="entry name" value="TRX_family"/>
    <property type="match status" value="1"/>
</dbReference>
<evidence type="ECO:0000313" key="4">
    <source>
        <dbReference type="EMBL" id="MBS7526399.1"/>
    </source>
</evidence>
<accession>A0ABS5PPS8</accession>
<reference evidence="4 5" key="1">
    <citation type="submission" date="2021-05" db="EMBL/GenBank/DDBJ databases">
        <title>Fusibacter ferrireducens sp. nov., an anaerobic, sulfur- and Fe-reducing bacterium isolated from the mangrove sediment.</title>
        <authorList>
            <person name="Qiu D."/>
        </authorList>
    </citation>
    <scope>NUCLEOTIDE SEQUENCE [LARGE SCALE GENOMIC DNA]</scope>
    <source>
        <strain evidence="4 5">DSM 12116</strain>
    </source>
</reference>
<evidence type="ECO:0000256" key="1">
    <source>
        <dbReference type="ARBA" id="ARBA00023157"/>
    </source>
</evidence>
<organism evidence="4 5">
    <name type="scientific">Fusibacter paucivorans</name>
    <dbReference type="NCBI Taxonomy" id="76009"/>
    <lineage>
        <taxon>Bacteria</taxon>
        <taxon>Bacillati</taxon>
        <taxon>Bacillota</taxon>
        <taxon>Clostridia</taxon>
        <taxon>Eubacteriales</taxon>
        <taxon>Eubacteriales Family XII. Incertae Sedis</taxon>
        <taxon>Fusibacter</taxon>
    </lineage>
</organism>
<evidence type="ECO:0000259" key="3">
    <source>
        <dbReference type="PROSITE" id="PS51352"/>
    </source>
</evidence>
<dbReference type="EMBL" id="JAHBCL010000010">
    <property type="protein sequence ID" value="MBS7526399.1"/>
    <property type="molecule type" value="Genomic_DNA"/>
</dbReference>
<dbReference type="Gene3D" id="3.40.30.10">
    <property type="entry name" value="Glutaredoxin"/>
    <property type="match status" value="1"/>
</dbReference>